<accession>A0ABR1FP13</accession>
<feature type="compositionally biased region" description="Basic residues" evidence="1">
    <location>
        <begin position="249"/>
        <end position="288"/>
    </location>
</feature>
<keyword evidence="3" id="KW-1185">Reference proteome</keyword>
<name>A0ABR1FP13_AURAN</name>
<feature type="region of interest" description="Disordered" evidence="1">
    <location>
        <begin position="216"/>
        <end position="334"/>
    </location>
</feature>
<feature type="region of interest" description="Disordered" evidence="1">
    <location>
        <begin position="43"/>
        <end position="62"/>
    </location>
</feature>
<organism evidence="2 3">
    <name type="scientific">Aureococcus anophagefferens</name>
    <name type="common">Harmful bloom alga</name>
    <dbReference type="NCBI Taxonomy" id="44056"/>
    <lineage>
        <taxon>Eukaryota</taxon>
        <taxon>Sar</taxon>
        <taxon>Stramenopiles</taxon>
        <taxon>Ochrophyta</taxon>
        <taxon>Pelagophyceae</taxon>
        <taxon>Pelagomonadales</taxon>
        <taxon>Pelagomonadaceae</taxon>
        <taxon>Aureococcus</taxon>
    </lineage>
</organism>
<evidence type="ECO:0000313" key="3">
    <source>
        <dbReference type="Proteomes" id="UP001363151"/>
    </source>
</evidence>
<dbReference type="EMBL" id="JBBJCI010000316">
    <property type="protein sequence ID" value="KAK7234635.1"/>
    <property type="molecule type" value="Genomic_DNA"/>
</dbReference>
<gene>
    <name evidence="2" type="ORF">SO694_00191017</name>
</gene>
<evidence type="ECO:0000256" key="1">
    <source>
        <dbReference type="SAM" id="MobiDB-lite"/>
    </source>
</evidence>
<comment type="caution">
    <text evidence="2">The sequence shown here is derived from an EMBL/GenBank/DDBJ whole genome shotgun (WGS) entry which is preliminary data.</text>
</comment>
<protein>
    <submittedName>
        <fullName evidence="2">Phosphoinositide-3-kinase regulatory protein</fullName>
    </submittedName>
</protein>
<feature type="compositionally biased region" description="Basic residues" evidence="1">
    <location>
        <begin position="296"/>
        <end position="308"/>
    </location>
</feature>
<dbReference type="Proteomes" id="UP001363151">
    <property type="component" value="Unassembled WGS sequence"/>
</dbReference>
<proteinExistence type="predicted"/>
<evidence type="ECO:0000313" key="2">
    <source>
        <dbReference type="EMBL" id="KAK7234635.1"/>
    </source>
</evidence>
<reference evidence="2 3" key="1">
    <citation type="submission" date="2024-03" db="EMBL/GenBank/DDBJ databases">
        <title>Aureococcus anophagefferens CCMP1851 and Kratosvirus quantuckense: Draft genome of a second virus-susceptible host strain in the model system.</title>
        <authorList>
            <person name="Chase E."/>
            <person name="Truchon A.R."/>
            <person name="Schepens W."/>
            <person name="Wilhelm S.W."/>
        </authorList>
    </citation>
    <scope>NUCLEOTIDE SEQUENCE [LARGE SCALE GENOMIC DNA]</scope>
    <source>
        <strain evidence="2 3">CCMP1851</strain>
    </source>
</reference>
<sequence>MATKKKDAKRPELPKKKAVLIEDITPDILLDLTPEQLKEQLDLRHLDDQGRRKPQSQREPCPTQDFGGCLCYQIGPNSWYHLPEDCPHHDAPSTAYRLREQLERYDELLAVVTPRTEARNKAAADAEAAAAAGQEEKAYDPLYDWSLYCREDHPRWLQYKRERAMREAAKAAGKIPDGTLSFDGVDRYGADDPFLYGSYRPEEYNEFHRRFPQVYTFEGEEPPPPPPPPDDLSEAAAPPRRRATDGAARRRRGARAAARARPRPPRPSRPRRPRPRRPRPSRPRRRRPAPTSASSSRRRAPRPARRARPGTPVTPVPESCVPDPNFFDLEDGLD</sequence>